<sequence length="95" mass="10498">MQSSHSDEDSDFKERRRKIEQDADSSEQVHFEISPASIAILQAAEETTRKALKAQLFADFLAEMNPTSPSSKLVWVVFKDSSSNSHRSGGGLGEI</sequence>
<evidence type="ECO:0000256" key="1">
    <source>
        <dbReference type="SAM" id="MobiDB-lite"/>
    </source>
</evidence>
<accession>A0A9D5BD58</accession>
<evidence type="ECO:0000313" key="2">
    <source>
        <dbReference type="EMBL" id="KAI5439299.1"/>
    </source>
</evidence>
<feature type="compositionally biased region" description="Basic and acidic residues" evidence="1">
    <location>
        <begin position="12"/>
        <end position="21"/>
    </location>
</feature>
<organism evidence="2 3">
    <name type="scientific">Pisum sativum</name>
    <name type="common">Garden pea</name>
    <name type="synonym">Lathyrus oleraceus</name>
    <dbReference type="NCBI Taxonomy" id="3888"/>
    <lineage>
        <taxon>Eukaryota</taxon>
        <taxon>Viridiplantae</taxon>
        <taxon>Streptophyta</taxon>
        <taxon>Embryophyta</taxon>
        <taxon>Tracheophyta</taxon>
        <taxon>Spermatophyta</taxon>
        <taxon>Magnoliopsida</taxon>
        <taxon>eudicotyledons</taxon>
        <taxon>Gunneridae</taxon>
        <taxon>Pentapetalae</taxon>
        <taxon>rosids</taxon>
        <taxon>fabids</taxon>
        <taxon>Fabales</taxon>
        <taxon>Fabaceae</taxon>
        <taxon>Papilionoideae</taxon>
        <taxon>50 kb inversion clade</taxon>
        <taxon>NPAAA clade</taxon>
        <taxon>Hologalegina</taxon>
        <taxon>IRL clade</taxon>
        <taxon>Fabeae</taxon>
        <taxon>Lathyrus</taxon>
    </lineage>
</organism>
<dbReference type="Gramene" id="Psat02G0490100-T1">
    <property type="protein sequence ID" value="KAI5439299.1"/>
    <property type="gene ID" value="KIW84_024901"/>
</dbReference>
<name>A0A9D5BD58_PEA</name>
<gene>
    <name evidence="2" type="ORF">KIW84_024901</name>
</gene>
<feature type="region of interest" description="Disordered" evidence="1">
    <location>
        <begin position="1"/>
        <end position="29"/>
    </location>
</feature>
<dbReference type="AlphaFoldDB" id="A0A9D5BD58"/>
<protein>
    <submittedName>
        <fullName evidence="2">Uncharacterized protein</fullName>
    </submittedName>
</protein>
<comment type="caution">
    <text evidence="2">The sequence shown here is derived from an EMBL/GenBank/DDBJ whole genome shotgun (WGS) entry which is preliminary data.</text>
</comment>
<keyword evidence="3" id="KW-1185">Reference proteome</keyword>
<dbReference type="Proteomes" id="UP001058974">
    <property type="component" value="Chromosome 2"/>
</dbReference>
<reference evidence="2 3" key="1">
    <citation type="journal article" date="2022" name="Nat. Genet.">
        <title>Improved pea reference genome and pan-genome highlight genomic features and evolutionary characteristics.</title>
        <authorList>
            <person name="Yang T."/>
            <person name="Liu R."/>
            <person name="Luo Y."/>
            <person name="Hu S."/>
            <person name="Wang D."/>
            <person name="Wang C."/>
            <person name="Pandey M.K."/>
            <person name="Ge S."/>
            <person name="Xu Q."/>
            <person name="Li N."/>
            <person name="Li G."/>
            <person name="Huang Y."/>
            <person name="Saxena R.K."/>
            <person name="Ji Y."/>
            <person name="Li M."/>
            <person name="Yan X."/>
            <person name="He Y."/>
            <person name="Liu Y."/>
            <person name="Wang X."/>
            <person name="Xiang C."/>
            <person name="Varshney R.K."/>
            <person name="Ding H."/>
            <person name="Gao S."/>
            <person name="Zong X."/>
        </authorList>
    </citation>
    <scope>NUCLEOTIDE SEQUENCE [LARGE SCALE GENOMIC DNA]</scope>
    <source>
        <strain evidence="2 3">cv. Zhongwan 6</strain>
    </source>
</reference>
<evidence type="ECO:0000313" key="3">
    <source>
        <dbReference type="Proteomes" id="UP001058974"/>
    </source>
</evidence>
<dbReference type="EMBL" id="JAMSHJ010000002">
    <property type="protein sequence ID" value="KAI5439299.1"/>
    <property type="molecule type" value="Genomic_DNA"/>
</dbReference>
<proteinExistence type="predicted"/>